<organism evidence="3 4">
    <name type="scientific">Cuscuta epithymum</name>
    <dbReference type="NCBI Taxonomy" id="186058"/>
    <lineage>
        <taxon>Eukaryota</taxon>
        <taxon>Viridiplantae</taxon>
        <taxon>Streptophyta</taxon>
        <taxon>Embryophyta</taxon>
        <taxon>Tracheophyta</taxon>
        <taxon>Spermatophyta</taxon>
        <taxon>Magnoliopsida</taxon>
        <taxon>eudicotyledons</taxon>
        <taxon>Gunneridae</taxon>
        <taxon>Pentapetalae</taxon>
        <taxon>asterids</taxon>
        <taxon>lamiids</taxon>
        <taxon>Solanales</taxon>
        <taxon>Convolvulaceae</taxon>
        <taxon>Cuscuteae</taxon>
        <taxon>Cuscuta</taxon>
        <taxon>Cuscuta subgen. Cuscuta</taxon>
    </lineage>
</organism>
<dbReference type="InterPro" id="IPR040229">
    <property type="entry name" value="At3g27390-like"/>
</dbReference>
<keyword evidence="2" id="KW-0812">Transmembrane</keyword>
<feature type="compositionally biased region" description="Polar residues" evidence="1">
    <location>
        <begin position="546"/>
        <end position="560"/>
    </location>
</feature>
<evidence type="ECO:0000313" key="4">
    <source>
        <dbReference type="Proteomes" id="UP001152523"/>
    </source>
</evidence>
<dbReference type="EMBL" id="CAMAPF010000006">
    <property type="protein sequence ID" value="CAH9054786.1"/>
    <property type="molecule type" value="Genomic_DNA"/>
</dbReference>
<feature type="region of interest" description="Disordered" evidence="1">
    <location>
        <begin position="546"/>
        <end position="576"/>
    </location>
</feature>
<sequence length="591" mass="66162">MFSFCIMKALVDIIFKLLSFLFFFPNFFLLFFLGCVKGLVIGTILSGIIGVGNSAVVIGLWPAHFVWTYLCVAKSKRLGCVLKSTVLVLLPLPLILWPIMAILGSLFGGLGYGFFVALVATFKAINEGVTHKIYHCFVDGTVSTIKEGLTIVMDFTDFCFHSYFSYMDELCEEVHLDERLMDVKLSNLPTSLLVSVLAIIVDVPLITAVAIWKSPCVWFRGWKRMLEDLVGREGPFLETACVPFAVLAVLLWPLVVAGFVVASFVSSFFLAMYSGVVVHQEDSSRFGLAYIVAAVSLFDEYTNDLLGLREGSCFIRPRYRRDTSSSSEDELENNSIDHRNEREESRSPSMGSTQPRQAKQKYTPMQVWGWLFKSCEVNGRTLLREGLIAIEDIVDGIVKGNSKNLDVKLPAFSILQCLLESAKSYSVGLVIFDGVELTKTSCPQDIIFEWFVGPLLVMKEQMKILQLGDEEEVCLRKLIMCCQNGRSTESDDIGFLSNDNVRRAQLLAIMRRLQGIGKSISRMPTYRRHFKNLVKQLYHEAKETSLSNIEEVPSSSQGSGSKCRHSREEESEGGNVCVENEQALRINANTV</sequence>
<feature type="transmembrane region" description="Helical" evidence="2">
    <location>
        <begin position="9"/>
        <end position="33"/>
    </location>
</feature>
<dbReference type="Proteomes" id="UP001152523">
    <property type="component" value="Unassembled WGS sequence"/>
</dbReference>
<feature type="transmembrane region" description="Helical" evidence="2">
    <location>
        <begin position="191"/>
        <end position="212"/>
    </location>
</feature>
<feature type="transmembrane region" description="Helical" evidence="2">
    <location>
        <begin position="244"/>
        <end position="271"/>
    </location>
</feature>
<reference evidence="3" key="1">
    <citation type="submission" date="2022-07" db="EMBL/GenBank/DDBJ databases">
        <authorList>
            <person name="Macas J."/>
            <person name="Novak P."/>
            <person name="Neumann P."/>
        </authorList>
    </citation>
    <scope>NUCLEOTIDE SEQUENCE</scope>
</reference>
<dbReference type="PANTHER" id="PTHR31133">
    <property type="entry name" value="MEMBRANE PROTEIN"/>
    <property type="match status" value="1"/>
</dbReference>
<keyword evidence="2" id="KW-0472">Membrane</keyword>
<dbReference type="PANTHER" id="PTHR31133:SF2">
    <property type="entry name" value="EXPRESSED PROTEIN"/>
    <property type="match status" value="1"/>
</dbReference>
<feature type="transmembrane region" description="Helical" evidence="2">
    <location>
        <begin position="39"/>
        <end position="61"/>
    </location>
</feature>
<keyword evidence="4" id="KW-1185">Reference proteome</keyword>
<gene>
    <name evidence="3" type="ORF">CEPIT_LOCUS695</name>
</gene>
<dbReference type="AlphaFoldDB" id="A0AAV0C2M1"/>
<name>A0AAV0C2M1_9ASTE</name>
<keyword evidence="2" id="KW-1133">Transmembrane helix</keyword>
<evidence type="ECO:0000256" key="2">
    <source>
        <dbReference type="SAM" id="Phobius"/>
    </source>
</evidence>
<evidence type="ECO:0000256" key="1">
    <source>
        <dbReference type="SAM" id="MobiDB-lite"/>
    </source>
</evidence>
<evidence type="ECO:0000313" key="3">
    <source>
        <dbReference type="EMBL" id="CAH9054786.1"/>
    </source>
</evidence>
<proteinExistence type="predicted"/>
<feature type="compositionally biased region" description="Basic and acidic residues" evidence="1">
    <location>
        <begin position="335"/>
        <end position="346"/>
    </location>
</feature>
<protein>
    <submittedName>
        <fullName evidence="3">Uncharacterized protein</fullName>
    </submittedName>
</protein>
<accession>A0AAV0C2M1</accession>
<comment type="caution">
    <text evidence="3">The sequence shown here is derived from an EMBL/GenBank/DDBJ whole genome shotgun (WGS) entry which is preliminary data.</text>
</comment>
<dbReference type="GO" id="GO:0010228">
    <property type="term" value="P:vegetative to reproductive phase transition of meristem"/>
    <property type="evidence" value="ECO:0007669"/>
    <property type="project" value="TreeGrafter"/>
</dbReference>
<feature type="compositionally biased region" description="Polar residues" evidence="1">
    <location>
        <begin position="347"/>
        <end position="357"/>
    </location>
</feature>
<feature type="region of interest" description="Disordered" evidence="1">
    <location>
        <begin position="324"/>
        <end position="361"/>
    </location>
</feature>